<comment type="similarity">
    <text evidence="2 6">Belongs to the BI1 family.</text>
</comment>
<dbReference type="Pfam" id="PF01027">
    <property type="entry name" value="Bax1-I"/>
    <property type="match status" value="1"/>
</dbReference>
<dbReference type="PANTHER" id="PTHR23291">
    <property type="entry name" value="BAX INHIBITOR-RELATED"/>
    <property type="match status" value="1"/>
</dbReference>
<sequence>METRKFDYEYKDVIQLNNEVGTSRKFMANVFMWMFAGLAISAVVAYLFTTPQFLTLLIDPVTFHSTGLGTVIMFAPFIFVMIMSFGLNRISQPVLAVLFIAFSALMGASLSFILLAYTAASVVGVFITASVVFGIMAVAGYTTNQDLTKFGSLMIMGLFALIIASVLNMFFPGLHLDKAITYIGVIVFVGLTAYDVQRIKLMGQSMQYQDTPAGKLAIIGALTLYLDFINLFLYLLRLFGRRK</sequence>
<feature type="transmembrane region" description="Helical" evidence="6">
    <location>
        <begin position="68"/>
        <end position="87"/>
    </location>
</feature>
<evidence type="ECO:0000256" key="3">
    <source>
        <dbReference type="ARBA" id="ARBA00022692"/>
    </source>
</evidence>
<feature type="transmembrane region" description="Helical" evidence="6">
    <location>
        <begin position="30"/>
        <end position="48"/>
    </location>
</feature>
<evidence type="ECO:0000256" key="6">
    <source>
        <dbReference type="RuleBase" id="RU004379"/>
    </source>
</evidence>
<evidence type="ECO:0000313" key="8">
    <source>
        <dbReference type="Proteomes" id="UP000503278"/>
    </source>
</evidence>
<keyword evidence="4 6" id="KW-1133">Transmembrane helix</keyword>
<dbReference type="PANTHER" id="PTHR23291:SF50">
    <property type="entry name" value="PROTEIN LIFEGUARD 4"/>
    <property type="match status" value="1"/>
</dbReference>
<dbReference type="EMBL" id="CP051682">
    <property type="protein sequence ID" value="QJD96289.1"/>
    <property type="molecule type" value="Genomic_DNA"/>
</dbReference>
<dbReference type="InterPro" id="IPR006214">
    <property type="entry name" value="Bax_inhibitor_1-related"/>
</dbReference>
<feature type="transmembrane region" description="Helical" evidence="6">
    <location>
        <begin position="94"/>
        <end position="117"/>
    </location>
</feature>
<evidence type="ECO:0000313" key="7">
    <source>
        <dbReference type="EMBL" id="QJD96289.1"/>
    </source>
</evidence>
<keyword evidence="8" id="KW-1185">Reference proteome</keyword>
<feature type="transmembrane region" description="Helical" evidence="6">
    <location>
        <begin position="216"/>
        <end position="236"/>
    </location>
</feature>
<dbReference type="AlphaFoldDB" id="A0A7L5E1V8"/>
<reference evidence="7 8" key="1">
    <citation type="submission" date="2020-04" db="EMBL/GenBank/DDBJ databases">
        <title>Genome sequencing of novel species.</title>
        <authorList>
            <person name="Heo J."/>
            <person name="Kim S.-J."/>
            <person name="Kim J.-S."/>
            <person name="Hong S.-B."/>
            <person name="Kwon S.-W."/>
        </authorList>
    </citation>
    <scope>NUCLEOTIDE SEQUENCE [LARGE SCALE GENOMIC DNA]</scope>
    <source>
        <strain evidence="7 8">F39-2</strain>
    </source>
</reference>
<dbReference type="KEGG" id="mrob:HH214_10650"/>
<evidence type="ECO:0000256" key="2">
    <source>
        <dbReference type="ARBA" id="ARBA00010350"/>
    </source>
</evidence>
<gene>
    <name evidence="7" type="ORF">HH214_10650</name>
</gene>
<keyword evidence="5 6" id="KW-0472">Membrane</keyword>
<protein>
    <submittedName>
        <fullName evidence="7">Bax inhibitor-1/YccA family protein</fullName>
    </submittedName>
</protein>
<feature type="transmembrane region" description="Helical" evidence="6">
    <location>
        <begin position="153"/>
        <end position="173"/>
    </location>
</feature>
<evidence type="ECO:0000256" key="1">
    <source>
        <dbReference type="ARBA" id="ARBA00004141"/>
    </source>
</evidence>
<accession>A0A7L5E1V8</accession>
<dbReference type="RefSeq" id="WP_169607524.1">
    <property type="nucleotide sequence ID" value="NZ_CP051682.1"/>
</dbReference>
<evidence type="ECO:0000256" key="4">
    <source>
        <dbReference type="ARBA" id="ARBA00022989"/>
    </source>
</evidence>
<comment type="subcellular location">
    <subcellularLocation>
        <location evidence="1">Membrane</location>
        <topology evidence="1">Multi-pass membrane protein</topology>
    </subcellularLocation>
</comment>
<dbReference type="Proteomes" id="UP000503278">
    <property type="component" value="Chromosome"/>
</dbReference>
<organism evidence="7 8">
    <name type="scientific">Mucilaginibacter robiniae</name>
    <dbReference type="NCBI Taxonomy" id="2728022"/>
    <lineage>
        <taxon>Bacteria</taxon>
        <taxon>Pseudomonadati</taxon>
        <taxon>Bacteroidota</taxon>
        <taxon>Sphingobacteriia</taxon>
        <taxon>Sphingobacteriales</taxon>
        <taxon>Sphingobacteriaceae</taxon>
        <taxon>Mucilaginibacter</taxon>
    </lineage>
</organism>
<name>A0A7L5E1V8_9SPHI</name>
<feature type="transmembrane region" description="Helical" evidence="6">
    <location>
        <begin position="179"/>
        <end position="196"/>
    </location>
</feature>
<dbReference type="GO" id="GO:0005886">
    <property type="term" value="C:plasma membrane"/>
    <property type="evidence" value="ECO:0007669"/>
    <property type="project" value="TreeGrafter"/>
</dbReference>
<dbReference type="CDD" id="cd10432">
    <property type="entry name" value="BI-1-like_bacterial"/>
    <property type="match status" value="1"/>
</dbReference>
<evidence type="ECO:0000256" key="5">
    <source>
        <dbReference type="ARBA" id="ARBA00023136"/>
    </source>
</evidence>
<feature type="transmembrane region" description="Helical" evidence="6">
    <location>
        <begin position="123"/>
        <end position="141"/>
    </location>
</feature>
<keyword evidence="3 6" id="KW-0812">Transmembrane</keyword>
<proteinExistence type="inferred from homology"/>